<dbReference type="InterPro" id="IPR013933">
    <property type="entry name" value="CRC_Rsc7/Swp82"/>
</dbReference>
<feature type="compositionally biased region" description="Low complexity" evidence="2">
    <location>
        <begin position="1084"/>
        <end position="1097"/>
    </location>
</feature>
<feature type="compositionally biased region" description="Polar residues" evidence="2">
    <location>
        <begin position="661"/>
        <end position="679"/>
    </location>
</feature>
<feature type="region of interest" description="Disordered" evidence="2">
    <location>
        <begin position="696"/>
        <end position="727"/>
    </location>
</feature>
<feature type="domain" description="Beta-lactamase-related" evidence="3">
    <location>
        <begin position="18"/>
        <end position="304"/>
    </location>
</feature>
<dbReference type="InterPro" id="IPR001466">
    <property type="entry name" value="Beta-lactam-related"/>
</dbReference>
<gene>
    <name evidence="4" type="ORF">B0A55_01158</name>
</gene>
<dbReference type="InterPro" id="IPR012338">
    <property type="entry name" value="Beta-lactam/transpept-like"/>
</dbReference>
<feature type="compositionally biased region" description="Polar residues" evidence="2">
    <location>
        <begin position="1142"/>
        <end position="1153"/>
    </location>
</feature>
<dbReference type="InterPro" id="IPR050491">
    <property type="entry name" value="AmpC-like"/>
</dbReference>
<dbReference type="EMBL" id="NAJQ01000022">
    <property type="protein sequence ID" value="TKA82893.1"/>
    <property type="molecule type" value="Genomic_DNA"/>
</dbReference>
<dbReference type="Gene3D" id="3.40.710.10">
    <property type="entry name" value="DD-peptidase/beta-lactamase superfamily"/>
    <property type="match status" value="1"/>
</dbReference>
<feature type="region of interest" description="Disordered" evidence="2">
    <location>
        <begin position="581"/>
        <end position="683"/>
    </location>
</feature>
<dbReference type="SUPFAM" id="SSF56601">
    <property type="entry name" value="beta-lactamase/transpeptidase-like"/>
    <property type="match status" value="1"/>
</dbReference>
<evidence type="ECO:0000259" key="3">
    <source>
        <dbReference type="Pfam" id="PF00144"/>
    </source>
</evidence>
<feature type="compositionally biased region" description="Polar residues" evidence="2">
    <location>
        <begin position="989"/>
        <end position="1011"/>
    </location>
</feature>
<name>A0A4U0Y3Z4_9PEZI</name>
<reference evidence="4 5" key="1">
    <citation type="submission" date="2017-03" db="EMBL/GenBank/DDBJ databases">
        <title>Genomes of endolithic fungi from Antarctica.</title>
        <authorList>
            <person name="Coleine C."/>
            <person name="Masonjones S."/>
            <person name="Stajich J.E."/>
        </authorList>
    </citation>
    <scope>NUCLEOTIDE SEQUENCE [LARGE SCALE GENOMIC DNA]</scope>
    <source>
        <strain evidence="4 5">CCFEE 5184</strain>
    </source>
</reference>
<feature type="region of interest" description="Disordered" evidence="2">
    <location>
        <begin position="1142"/>
        <end position="1183"/>
    </location>
</feature>
<comment type="similarity">
    <text evidence="1">Belongs to the peptidase S12 family.</text>
</comment>
<evidence type="ECO:0000256" key="2">
    <source>
        <dbReference type="SAM" id="MobiDB-lite"/>
    </source>
</evidence>
<protein>
    <recommendedName>
        <fullName evidence="3">Beta-lactamase-related domain-containing protein</fullName>
    </recommendedName>
</protein>
<feature type="compositionally biased region" description="Basic and acidic residues" evidence="2">
    <location>
        <begin position="609"/>
        <end position="629"/>
    </location>
</feature>
<feature type="region of interest" description="Disordered" evidence="2">
    <location>
        <begin position="1084"/>
        <end position="1115"/>
    </location>
</feature>
<comment type="caution">
    <text evidence="4">The sequence shown here is derived from an EMBL/GenBank/DDBJ whole genome shotgun (WGS) entry which is preliminary data.</text>
</comment>
<dbReference type="AlphaFoldDB" id="A0A4U0Y3Z4"/>
<proteinExistence type="inferred from homology"/>
<dbReference type="Proteomes" id="UP000309340">
    <property type="component" value="Unassembled WGS sequence"/>
</dbReference>
<sequence length="1183" mass="129058">MDLLEQLSRIASPGTLTDDGVPSASVAILEDGKISALNITNGKENTETVYQACSISKAITALAVAKLIDQGRLSYNTKVVEHLPQSTIDCIVGPKTAHLIQHVTIGMLLSHTSGLSQTGFAGYVDEPPSTENILSGKAPSNTPRVRFDTFPGAQFNYSGGGFVVLQVFLECFTGLGFPDFMNETVLKPLGMSRSHYGQLLPEEQNYSKAHVTAYTEANATYHKFTELAAGGLWSTPTDLLKAISAVQESLHTDSGFLTQDTARKMLTRVPQAPDTMSMALGWGSDASFFAHAGLNFPGYNCYAFGSHGGVVNTSGGSSAGVPPRNGMAIMTGSSLGHESIRKMLSAVFYLKGWPKFEMLPCYGFSQKDWVPYPVAEDRVVDQNWKEWIGKWGDEWRLLDCEGPCLAFRDMEPMRLKLAAAPVEVFDDGKRGHELVADGVNVGLRLTWSGNERVLELILEPGSKDVKWCYEGEESGEDVEVEAGAESEAEAEAGRTRAIPRPATSLSSICMIRLALRAPPYAQASSPELPMLAEKDARATDQTEDLLTPQARRIAIPSRWKFFPALPSSLYGEMDDSGTINPAALNAPHSDTIAPNLLSQPSPRGVKRARSPDVDEGVRSQETRADDVKVSKRSKPLNADGQNASSQAMPVALPPQPVRTPQIETQSLPQTSPQRSTPGSATKPAVVKALPTVRDHTTDQLTPEGDEYIPRETDTGGETKVSKDGSPLEGRNYRCRTFQVPNRGEKLFMLATECARVLGYRDSYLLFNKNRSLFKIIANQQEKDNLIHQEILPYSYRSRQIAIVTARSMFRQFGSRLIDGGRRVRDDYWEAKAKKQGFTDDDLAGEKRPGAAKAREAAAAEASHNALLPMPQGEIIYSNGPGLDGHAPGMHPVSLAPAAPLPMIHLASDDIRPDSGYGNIIRPRQEITGPPYHDRTQSSSSNDILSQASQAAEYNKQLAQTRAHRAKYLDDYWERPHEQPVTQPEMAPGESSTVHPQQLQSPQAVAGMSQSRAPPESASHPGSQMISQAYGGYTHQQNPMASPVQQMHRQVPPSQLHQGSPSMSMNAITGHRQTPSYGYGTGQVWQPPQPQQSPVGQGHPMQYAHQQHHSPMPPPQMPPQSNMGYGQLTQMGAAAYAGMNRNMYQPSPSPQQFNMGPMSSAGQQPGMPGWSTPNTMAQDWPRYQ</sequence>
<feature type="region of interest" description="Disordered" evidence="2">
    <location>
        <begin position="914"/>
        <end position="942"/>
    </location>
</feature>
<dbReference type="PANTHER" id="PTHR46825">
    <property type="entry name" value="D-ALANYL-D-ALANINE-CARBOXYPEPTIDASE/ENDOPEPTIDASE AMPH"/>
    <property type="match status" value="1"/>
</dbReference>
<dbReference type="Pfam" id="PF00144">
    <property type="entry name" value="Beta-lactamase"/>
    <property type="match status" value="1"/>
</dbReference>
<evidence type="ECO:0000256" key="1">
    <source>
        <dbReference type="ARBA" id="ARBA00038215"/>
    </source>
</evidence>
<dbReference type="STRING" id="329884.A0A4U0Y3Z4"/>
<feature type="compositionally biased region" description="Acidic residues" evidence="2">
    <location>
        <begin position="476"/>
        <end position="490"/>
    </location>
</feature>
<dbReference type="PANTHER" id="PTHR46825:SF9">
    <property type="entry name" value="BETA-LACTAMASE-RELATED DOMAIN-CONTAINING PROTEIN"/>
    <property type="match status" value="1"/>
</dbReference>
<feature type="region of interest" description="Disordered" evidence="2">
    <location>
        <begin position="979"/>
        <end position="1022"/>
    </location>
</feature>
<accession>A0A4U0Y3Z4</accession>
<evidence type="ECO:0000313" key="5">
    <source>
        <dbReference type="Proteomes" id="UP000309340"/>
    </source>
</evidence>
<feature type="region of interest" description="Disordered" evidence="2">
    <location>
        <begin position="476"/>
        <end position="496"/>
    </location>
</feature>
<dbReference type="Pfam" id="PF08624">
    <property type="entry name" value="CRC_subunit"/>
    <property type="match status" value="1"/>
</dbReference>
<dbReference type="OrthoDB" id="5598844at2759"/>
<organism evidence="4 5">
    <name type="scientific">Friedmanniomyces simplex</name>
    <dbReference type="NCBI Taxonomy" id="329884"/>
    <lineage>
        <taxon>Eukaryota</taxon>
        <taxon>Fungi</taxon>
        <taxon>Dikarya</taxon>
        <taxon>Ascomycota</taxon>
        <taxon>Pezizomycotina</taxon>
        <taxon>Dothideomycetes</taxon>
        <taxon>Dothideomycetidae</taxon>
        <taxon>Mycosphaerellales</taxon>
        <taxon>Teratosphaeriaceae</taxon>
        <taxon>Friedmanniomyces</taxon>
    </lineage>
</organism>
<evidence type="ECO:0000313" key="4">
    <source>
        <dbReference type="EMBL" id="TKA82893.1"/>
    </source>
</evidence>
<keyword evidence="5" id="KW-1185">Reference proteome</keyword>